<dbReference type="InterPro" id="IPR037121">
    <property type="entry name" value="Ribosomal_bL25_C"/>
</dbReference>
<accession>A0ABY5ZM05</accession>
<dbReference type="NCBIfam" id="NF004128">
    <property type="entry name" value="PRK05618.1-2"/>
    <property type="match status" value="1"/>
</dbReference>
<name>A0ABY5ZM05_9BACT</name>
<dbReference type="Gene3D" id="2.170.120.20">
    <property type="entry name" value="Ribosomal protein L25, beta domain"/>
    <property type="match status" value="1"/>
</dbReference>
<dbReference type="CDD" id="cd00495">
    <property type="entry name" value="Ribosomal_L25_TL5_CTC"/>
    <property type="match status" value="1"/>
</dbReference>
<dbReference type="HAMAP" id="MF_01334">
    <property type="entry name" value="Ribosomal_bL25_CTC"/>
    <property type="match status" value="1"/>
</dbReference>
<keyword evidence="1 5" id="KW-0699">rRNA-binding</keyword>
<keyword evidence="2 5" id="KW-0694">RNA-binding</keyword>
<dbReference type="Gene3D" id="2.40.240.10">
    <property type="entry name" value="Ribosomal Protein L25, Chain P"/>
    <property type="match status" value="1"/>
</dbReference>
<evidence type="ECO:0000256" key="3">
    <source>
        <dbReference type="ARBA" id="ARBA00022980"/>
    </source>
</evidence>
<dbReference type="PANTHER" id="PTHR33284">
    <property type="entry name" value="RIBOSOMAL PROTEIN L25/GLN-TRNA SYNTHETASE, ANTI-CODON-BINDING DOMAIN-CONTAINING PROTEIN"/>
    <property type="match status" value="1"/>
</dbReference>
<dbReference type="GO" id="GO:0005840">
    <property type="term" value="C:ribosome"/>
    <property type="evidence" value="ECO:0007669"/>
    <property type="project" value="UniProtKB-KW"/>
</dbReference>
<reference evidence="8" key="1">
    <citation type="journal article" date="2022" name="Environ. Microbiol.">
        <title>Geoalkalibacter halelectricus SAP #1 sp. nov. possessing extracellular electron transfer and mineral#reducing capabilities from a haloalkaline environment.</title>
        <authorList>
            <person name="Yadav S."/>
            <person name="Singh R."/>
            <person name="Sundharam S.S."/>
            <person name="Chaudhary S."/>
            <person name="Krishnamurthi S."/>
            <person name="Patil S.A."/>
        </authorList>
    </citation>
    <scope>NUCLEOTIDE SEQUENCE</scope>
    <source>
        <strain evidence="8">SAP-1</strain>
    </source>
</reference>
<dbReference type="NCBIfam" id="TIGR00731">
    <property type="entry name" value="bL25_bact_ctc"/>
    <property type="match status" value="1"/>
</dbReference>
<proteinExistence type="inferred from homology"/>
<feature type="domain" description="Large ribosomal subunit protein bL25 beta" evidence="7">
    <location>
        <begin position="103"/>
        <end position="184"/>
    </location>
</feature>
<dbReference type="Pfam" id="PF14693">
    <property type="entry name" value="Ribosomal_TL5_C"/>
    <property type="match status" value="1"/>
</dbReference>
<protein>
    <recommendedName>
        <fullName evidence="5">Large ribosomal subunit protein bL25</fullName>
    </recommendedName>
    <alternativeName>
        <fullName evidence="5">General stress protein CTC</fullName>
    </alternativeName>
</protein>
<evidence type="ECO:0000259" key="6">
    <source>
        <dbReference type="Pfam" id="PF01386"/>
    </source>
</evidence>
<dbReference type="SUPFAM" id="SSF50715">
    <property type="entry name" value="Ribosomal protein L25-like"/>
    <property type="match status" value="1"/>
</dbReference>
<comment type="similarity">
    <text evidence="5">Belongs to the bacterial ribosomal protein bL25 family. CTC subfamily.</text>
</comment>
<keyword evidence="4 5" id="KW-0687">Ribonucleoprotein</keyword>
<comment type="function">
    <text evidence="5">This is one of the proteins that binds to the 5S RNA in the ribosome where it forms part of the central protuberance.</text>
</comment>
<evidence type="ECO:0000256" key="1">
    <source>
        <dbReference type="ARBA" id="ARBA00022730"/>
    </source>
</evidence>
<dbReference type="InterPro" id="IPR011035">
    <property type="entry name" value="Ribosomal_bL25/Gln-tRNA_synth"/>
</dbReference>
<feature type="domain" description="Large ribosomal subunit protein bL25 L25" evidence="6">
    <location>
        <begin position="6"/>
        <end position="95"/>
    </location>
</feature>
<dbReference type="EMBL" id="CP092109">
    <property type="protein sequence ID" value="UWZ79499.1"/>
    <property type="molecule type" value="Genomic_DNA"/>
</dbReference>
<dbReference type="InterPro" id="IPR001021">
    <property type="entry name" value="Ribosomal_bL25_long"/>
</dbReference>
<dbReference type="RefSeq" id="WP_260747851.1">
    <property type="nucleotide sequence ID" value="NZ_CP092109.1"/>
</dbReference>
<gene>
    <name evidence="5" type="primary">rplY</name>
    <name evidence="5" type="synonym">ctc</name>
    <name evidence="8" type="ORF">L9S41_17725</name>
</gene>
<keyword evidence="3 5" id="KW-0689">Ribosomal protein</keyword>
<evidence type="ECO:0000256" key="2">
    <source>
        <dbReference type="ARBA" id="ARBA00022884"/>
    </source>
</evidence>
<evidence type="ECO:0000256" key="5">
    <source>
        <dbReference type="HAMAP-Rule" id="MF_01334"/>
    </source>
</evidence>
<dbReference type="InterPro" id="IPR020056">
    <property type="entry name" value="Rbsml_bL25/Gln-tRNA_synth_N"/>
</dbReference>
<evidence type="ECO:0000259" key="7">
    <source>
        <dbReference type="Pfam" id="PF14693"/>
    </source>
</evidence>
<dbReference type="Pfam" id="PF01386">
    <property type="entry name" value="Ribosomal_L25p"/>
    <property type="match status" value="1"/>
</dbReference>
<dbReference type="InterPro" id="IPR020930">
    <property type="entry name" value="Ribosomal_uL5_bac-type"/>
</dbReference>
<dbReference type="InterPro" id="IPR020057">
    <property type="entry name" value="Ribosomal_bL25_b-dom"/>
</dbReference>
<evidence type="ECO:0000313" key="8">
    <source>
        <dbReference type="EMBL" id="UWZ79499.1"/>
    </source>
</evidence>
<dbReference type="Proteomes" id="UP001060414">
    <property type="component" value="Chromosome"/>
</dbReference>
<keyword evidence="9" id="KW-1185">Reference proteome</keyword>
<dbReference type="PANTHER" id="PTHR33284:SF1">
    <property type="entry name" value="RIBOSOMAL PROTEIN L25_GLN-TRNA SYNTHETASE, ANTI-CODON-BINDING DOMAIN-CONTAINING PROTEIN"/>
    <property type="match status" value="1"/>
</dbReference>
<comment type="subunit">
    <text evidence="5">Part of the 50S ribosomal subunit; part of the 5S rRNA/L5/L18/L25 subcomplex. Contacts the 5S rRNA. Binds to the 5S rRNA independently of L5 and L18.</text>
</comment>
<evidence type="ECO:0000256" key="4">
    <source>
        <dbReference type="ARBA" id="ARBA00023274"/>
    </source>
</evidence>
<dbReference type="InterPro" id="IPR029751">
    <property type="entry name" value="Ribosomal_L25_dom"/>
</dbReference>
<evidence type="ECO:0000313" key="9">
    <source>
        <dbReference type="Proteomes" id="UP001060414"/>
    </source>
</evidence>
<organism evidence="8 9">
    <name type="scientific">Geoalkalibacter halelectricus</name>
    <dbReference type="NCBI Taxonomy" id="2847045"/>
    <lineage>
        <taxon>Bacteria</taxon>
        <taxon>Pseudomonadati</taxon>
        <taxon>Thermodesulfobacteriota</taxon>
        <taxon>Desulfuromonadia</taxon>
        <taxon>Desulfuromonadales</taxon>
        <taxon>Geoalkalibacteraceae</taxon>
        <taxon>Geoalkalibacter</taxon>
    </lineage>
</organism>
<sequence length="202" mass="22008">MAQSQLEVRLREGTGKGVARSLRRQGLVPGVVYGKNMEPCPIVVEPKALEAAIATESGWNTLITLRGEGPFAGQVVILKDMTVHTILRTPRHVDFHAVSMKKKVHVMVPVHALGKSAGEKIGGSLEVIRHELEVHCLPDRIPTAIEIDVTNLGIGDVVHIEDIRLPEGVEVPHEVNFTVITCTGRKAEEEEQVEEGTEAENA</sequence>